<dbReference type="InterPro" id="IPR014001">
    <property type="entry name" value="Helicase_ATP-bd"/>
</dbReference>
<dbReference type="EMBL" id="FJUW01000130">
    <property type="protein sequence ID" value="CZT13903.1"/>
    <property type="molecule type" value="Genomic_DNA"/>
</dbReference>
<dbReference type="InParanoid" id="A0A1E1LTT5"/>
<dbReference type="PANTHER" id="PTHR13710:SF154">
    <property type="entry name" value="RECQ HELICASE, PUTATIVE (AFU_ORTHOLOGUE AFUA_6G14720)-RELATED"/>
    <property type="match status" value="1"/>
</dbReference>
<gene>
    <name evidence="8" type="ORF">RCO7_11676</name>
</gene>
<dbReference type="SMART" id="SM00355">
    <property type="entry name" value="ZnF_C2H2"/>
    <property type="match status" value="2"/>
</dbReference>
<dbReference type="SMART" id="SM00490">
    <property type="entry name" value="HELICc"/>
    <property type="match status" value="1"/>
</dbReference>
<comment type="similarity">
    <text evidence="1">Belongs to the helicase family. RecQ subfamily.</text>
</comment>
<dbReference type="Pfam" id="PF00271">
    <property type="entry name" value="Helicase_C"/>
    <property type="match status" value="1"/>
</dbReference>
<keyword evidence="2" id="KW-0547">Nucleotide-binding</keyword>
<evidence type="ECO:0000256" key="1">
    <source>
        <dbReference type="ARBA" id="ARBA00005446"/>
    </source>
</evidence>
<keyword evidence="9" id="KW-1185">Reference proteome</keyword>
<keyword evidence="3" id="KW-0067">ATP-binding</keyword>
<proteinExistence type="inferred from homology"/>
<dbReference type="SUPFAM" id="SSF52540">
    <property type="entry name" value="P-loop containing nucleoside triphosphate hydrolases"/>
    <property type="match status" value="1"/>
</dbReference>
<dbReference type="STRING" id="914237.A0A1E1LTT5"/>
<dbReference type="Pfam" id="PF12013">
    <property type="entry name" value="OrsD"/>
    <property type="match status" value="1"/>
</dbReference>
<dbReference type="InterPro" id="IPR011545">
    <property type="entry name" value="DEAD/DEAH_box_helicase_dom"/>
</dbReference>
<feature type="domain" description="Helicase C-terminal" evidence="7">
    <location>
        <begin position="1118"/>
        <end position="1272"/>
    </location>
</feature>
<dbReference type="InterPro" id="IPR013087">
    <property type="entry name" value="Znf_C2H2_type"/>
</dbReference>
<dbReference type="GO" id="GO:0005694">
    <property type="term" value="C:chromosome"/>
    <property type="evidence" value="ECO:0007669"/>
    <property type="project" value="TreeGrafter"/>
</dbReference>
<protein>
    <recommendedName>
        <fullName evidence="5">DNA 3'-5' helicase</fullName>
        <ecNumber evidence="5">5.6.2.4</ecNumber>
    </recommendedName>
</protein>
<comment type="catalytic activity">
    <reaction evidence="4">
        <text>Couples ATP hydrolysis with the unwinding of duplex DNA by translocating in the 3'-5' direction.</text>
        <dbReference type="EC" id="5.6.2.4"/>
    </reaction>
</comment>
<dbReference type="Proteomes" id="UP000178129">
    <property type="component" value="Unassembled WGS sequence"/>
</dbReference>
<evidence type="ECO:0000256" key="5">
    <source>
        <dbReference type="ARBA" id="ARBA00034808"/>
    </source>
</evidence>
<accession>A0A1E1LTT5</accession>
<dbReference type="Pfam" id="PF00270">
    <property type="entry name" value="DEAD"/>
    <property type="match status" value="1"/>
</dbReference>
<dbReference type="PANTHER" id="PTHR13710">
    <property type="entry name" value="DNA HELICASE RECQ FAMILY MEMBER"/>
    <property type="match status" value="1"/>
</dbReference>
<dbReference type="GO" id="GO:0009378">
    <property type="term" value="F:four-way junction helicase activity"/>
    <property type="evidence" value="ECO:0007669"/>
    <property type="project" value="TreeGrafter"/>
</dbReference>
<comment type="caution">
    <text evidence="8">The sequence shown here is derived from an EMBL/GenBank/DDBJ whole genome shotgun (WGS) entry which is preliminary data.</text>
</comment>
<evidence type="ECO:0000256" key="3">
    <source>
        <dbReference type="ARBA" id="ARBA00022840"/>
    </source>
</evidence>
<evidence type="ECO:0000256" key="2">
    <source>
        <dbReference type="ARBA" id="ARBA00022741"/>
    </source>
</evidence>
<sequence>MSFITTNTESIIYKDLLYNSEFKILICLTCKTTLGNIESVIKHYINKHLDTYNKEEIFTTLKLAIKDLIIIENKDLVLPEPYKYYFSYLNSYQGIICLKCDYKTIHIKALKQHLNIEHNIKDIYKENNNYLSIYSKSDINLQSFFTNRKYLKYFITSKNQDPNNNIGDYITIYNNKLKDLLNNRLLDNKPFISKETTSFLENSKFLVYLQNKTKEQILKELNLIESPLINKELSIYKLVYNITLSLISKLESKIPILSRHYQQLINTENLDESRKEMRNYKALNNKEYSKTFPLIISYILKLFLDPKYQEDYNNIQPNISQYISLIEIIIKDLNILYNLNLNKEINNNLVLKIEDNIIKLLFNLLNQDIKQKDLSKNYNFNSPIITWLLLSSLKPNITFKELGIISNLCSRIIYNSRLFFIGYINIINKSEAILISDLFELYYKDLLSNKAHKYFEEITQIRGYTRYIIKNTPTTPRINIIISPNIISIDETIINISLLAPFFKDILIRLEDILYNKLFKFNKDLINIDYNNIKDDINNTNPNEYFINITNNKQNLSLYNSFLINKALNQESSLSKYLELIYNPQYKNYNYNKLNLETYLKDRIEFLDLLLLAIYLTSGSPIRGTEILTITYKNTINKDIRNLLIDNLSNLIRIETTYHKGLNITRLESHNIRFLCPKLSNILKAYLLIYIPFYNWINIELLNKPSIIYNPYLFQDNNFILNEHKLSNILKKESLIYLKESITINPYRQLIIYIIKNNIKLNYNLESDTEDQIEDLQANHSTKTTNMLYGRANNINSNSTLSLEQRSLEFNIEFFKYFNLIDSNYNPYKNIAKKHRRQKSSISSSPISKRPNLNTSDLNSFNIYNSIQEESENNITLLKGLNIQNKIEKEINNKLLNPKNLVLTPDIIFKKLKELFKDSNSSYRSIQQEEVINKILLTDIPYITYISGTNSGKSLLFFLPAYINPNIKHFVISPRISLLKDLITRAKELGLKAEIFSSYNIINSNLIFLTIEDLINKEFQTLLLTLKSNNESFIIYLDEAHLLILEEDFRYHLKYISSIINYTSRLIFITATLPNDLLFLLEDKFNISKNYIIRASTTRSNISYNIIKTKANQTELEVFTDLYYNILENLNINEQIIIFTNTKNNCELLSDLLQVSCYYSTKDNKETILDNYNNNTINSLISTIALSVGNHNPNIRYLLYYSTINSLVSLDQMIGRIGRDNKPSKAYIVINPFKKLNNKDLSIYDNKLSLEGFQALDYNYLLDFIYNTKCLRIPLESYFNNNYITQCDSSYSLCYLCQDNLDIINNSKDLYYNKSIITTSQADIIINKLILLKSFCFNYLINPTISWDNITSHNIKYCNSNNNNKQFINKFYQLERYIKKAKLLPSGYAYFQCFLPSKLCLNRDIYNEKCEYEYIILQGLLSIYYLIKESIIKDNILNSYSKYNPSIYNSIEDFAKFITERTIYNKNEAILGFKIICEFDLDIIKAFKTNSSSTSNITIINKNNIKPNSSYSSGLANVNIPKNNNQILSKDIIFNTKSSPANTIINSSFNINQLKSPKDSIYIQSSNTNINISDIDNDIKSEYGSELDFNTLKELEENIKTQEANKAKAIANYKLNSSFTKYNIKLAIILDKYKDICLFCTYNKKRVIDNHNSQECFNNSINYNNIKVFNNKANKYLNKYNSDIYNKNKPRIKSLNSDNYCPECLLYFTACFTIRSKYHTKLYRCELKYITSIIAFIIYENKLFSSLIPYTCYLDSNKPNINPNDLNILDYWNIISNYIIYKEVETLTIIRLLDDFILYFNNLVGFDIN</sequence>
<dbReference type="PROSITE" id="PS51194">
    <property type="entry name" value="HELICASE_CTER"/>
    <property type="match status" value="1"/>
</dbReference>
<dbReference type="SMART" id="SM00487">
    <property type="entry name" value="DEXDc"/>
    <property type="match status" value="1"/>
</dbReference>
<evidence type="ECO:0000259" key="6">
    <source>
        <dbReference type="PROSITE" id="PS51192"/>
    </source>
</evidence>
<name>A0A1E1LTT5_9HELO</name>
<evidence type="ECO:0000313" key="9">
    <source>
        <dbReference type="Proteomes" id="UP000178129"/>
    </source>
</evidence>
<dbReference type="InterPro" id="IPR022698">
    <property type="entry name" value="OrsD"/>
</dbReference>
<dbReference type="GO" id="GO:0003676">
    <property type="term" value="F:nucleic acid binding"/>
    <property type="evidence" value="ECO:0007669"/>
    <property type="project" value="InterPro"/>
</dbReference>
<dbReference type="PROSITE" id="PS51192">
    <property type="entry name" value="HELICASE_ATP_BIND_1"/>
    <property type="match status" value="1"/>
</dbReference>
<dbReference type="GO" id="GO:0000724">
    <property type="term" value="P:double-strand break repair via homologous recombination"/>
    <property type="evidence" value="ECO:0007669"/>
    <property type="project" value="TreeGrafter"/>
</dbReference>
<evidence type="ECO:0000259" key="7">
    <source>
        <dbReference type="PROSITE" id="PS51194"/>
    </source>
</evidence>
<dbReference type="GO" id="GO:0005524">
    <property type="term" value="F:ATP binding"/>
    <property type="evidence" value="ECO:0007669"/>
    <property type="project" value="UniProtKB-KW"/>
</dbReference>
<dbReference type="InterPro" id="IPR027417">
    <property type="entry name" value="P-loop_NTPase"/>
</dbReference>
<dbReference type="GO" id="GO:0005737">
    <property type="term" value="C:cytoplasm"/>
    <property type="evidence" value="ECO:0007669"/>
    <property type="project" value="TreeGrafter"/>
</dbReference>
<dbReference type="InterPro" id="IPR001650">
    <property type="entry name" value="Helicase_C-like"/>
</dbReference>
<feature type="domain" description="Helicase ATP-binding" evidence="6">
    <location>
        <begin position="949"/>
        <end position="1091"/>
    </location>
</feature>
<dbReference type="Gene3D" id="3.40.50.300">
    <property type="entry name" value="P-loop containing nucleotide triphosphate hydrolases"/>
    <property type="match status" value="2"/>
</dbReference>
<dbReference type="GO" id="GO:0043138">
    <property type="term" value="F:3'-5' DNA helicase activity"/>
    <property type="evidence" value="ECO:0007669"/>
    <property type="project" value="UniProtKB-EC"/>
</dbReference>
<reference evidence="9" key="1">
    <citation type="submission" date="2016-03" db="EMBL/GenBank/DDBJ databases">
        <authorList>
            <person name="Ploux O."/>
        </authorList>
    </citation>
    <scope>NUCLEOTIDE SEQUENCE [LARGE SCALE GENOMIC DNA]</scope>
    <source>
        <strain evidence="9">UK7</strain>
    </source>
</reference>
<dbReference type="EC" id="5.6.2.4" evidence="5"/>
<organism evidence="8 9">
    <name type="scientific">Rhynchosporium graminicola</name>
    <dbReference type="NCBI Taxonomy" id="2792576"/>
    <lineage>
        <taxon>Eukaryota</taxon>
        <taxon>Fungi</taxon>
        <taxon>Dikarya</taxon>
        <taxon>Ascomycota</taxon>
        <taxon>Pezizomycotina</taxon>
        <taxon>Leotiomycetes</taxon>
        <taxon>Helotiales</taxon>
        <taxon>Ploettnerulaceae</taxon>
        <taxon>Rhynchosporium</taxon>
    </lineage>
</organism>
<evidence type="ECO:0000256" key="4">
    <source>
        <dbReference type="ARBA" id="ARBA00034617"/>
    </source>
</evidence>
<evidence type="ECO:0000313" key="8">
    <source>
        <dbReference type="EMBL" id="CZT13903.1"/>
    </source>
</evidence>